<dbReference type="EMBL" id="BPQP01000056">
    <property type="protein sequence ID" value="GJD96218.1"/>
    <property type="molecule type" value="Genomic_DNA"/>
</dbReference>
<dbReference type="InterPro" id="IPR051019">
    <property type="entry name" value="VLCFA-Steroid_DH"/>
</dbReference>
<keyword evidence="3" id="KW-0560">Oxidoreductase</keyword>
<dbReference type="InterPro" id="IPR002347">
    <property type="entry name" value="SDR_fam"/>
</dbReference>
<dbReference type="PROSITE" id="PS00061">
    <property type="entry name" value="ADH_SHORT"/>
    <property type="match status" value="1"/>
</dbReference>
<dbReference type="PRINTS" id="PR00081">
    <property type="entry name" value="GDHRDH"/>
</dbReference>
<dbReference type="InterPro" id="IPR020904">
    <property type="entry name" value="Sc_DH/Rdtase_CS"/>
</dbReference>
<evidence type="ECO:0000313" key="5">
    <source>
        <dbReference type="EMBL" id="GJD96218.1"/>
    </source>
</evidence>
<protein>
    <submittedName>
        <fullName evidence="5">7-beta-hydroxysteroid dehydrogenase (NADP(+))</fullName>
    </submittedName>
</protein>
<accession>A0ABQ4RZD5</accession>
<name>A0ABQ4RZD5_9HYPH</name>
<dbReference type="SUPFAM" id="SSF51735">
    <property type="entry name" value="NAD(P)-binding Rossmann-fold domains"/>
    <property type="match status" value="1"/>
</dbReference>
<feature type="compositionally biased region" description="Basic and acidic residues" evidence="4">
    <location>
        <begin position="270"/>
        <end position="286"/>
    </location>
</feature>
<evidence type="ECO:0000256" key="4">
    <source>
        <dbReference type="SAM" id="MobiDB-lite"/>
    </source>
</evidence>
<gene>
    <name evidence="5" type="ORF">OCOJLMKI_3437</name>
</gene>
<organism evidence="5 6">
    <name type="scientific">Methylobacterium iners</name>
    <dbReference type="NCBI Taxonomy" id="418707"/>
    <lineage>
        <taxon>Bacteria</taxon>
        <taxon>Pseudomonadati</taxon>
        <taxon>Pseudomonadota</taxon>
        <taxon>Alphaproteobacteria</taxon>
        <taxon>Hyphomicrobiales</taxon>
        <taxon>Methylobacteriaceae</taxon>
        <taxon>Methylobacterium</taxon>
    </lineage>
</organism>
<dbReference type="PANTHER" id="PTHR43899:SF13">
    <property type="entry name" value="RH59310P"/>
    <property type="match status" value="1"/>
</dbReference>
<keyword evidence="6" id="KW-1185">Reference proteome</keyword>
<dbReference type="PANTHER" id="PTHR43899">
    <property type="entry name" value="RH59310P"/>
    <property type="match status" value="1"/>
</dbReference>
<proteinExistence type="inferred from homology"/>
<dbReference type="Proteomes" id="UP001055125">
    <property type="component" value="Unassembled WGS sequence"/>
</dbReference>
<comment type="subcellular location">
    <subcellularLocation>
        <location evidence="1">Endoplasmic reticulum</location>
    </subcellularLocation>
</comment>
<reference evidence="5" key="2">
    <citation type="submission" date="2021-08" db="EMBL/GenBank/DDBJ databases">
        <authorList>
            <person name="Tani A."/>
            <person name="Ola A."/>
            <person name="Ogura Y."/>
            <person name="Katsura K."/>
            <person name="Hayashi T."/>
        </authorList>
    </citation>
    <scope>NUCLEOTIDE SEQUENCE</scope>
    <source>
        <strain evidence="5">DSM 19015</strain>
    </source>
</reference>
<evidence type="ECO:0000256" key="1">
    <source>
        <dbReference type="ARBA" id="ARBA00004240"/>
    </source>
</evidence>
<dbReference type="PIRSF" id="PIRSF000126">
    <property type="entry name" value="11-beta-HSD1"/>
    <property type="match status" value="1"/>
</dbReference>
<evidence type="ECO:0000313" key="6">
    <source>
        <dbReference type="Proteomes" id="UP001055125"/>
    </source>
</evidence>
<comment type="caution">
    <text evidence="5">The sequence shown here is derived from an EMBL/GenBank/DDBJ whole genome shotgun (WGS) entry which is preliminary data.</text>
</comment>
<evidence type="ECO:0000256" key="3">
    <source>
        <dbReference type="ARBA" id="ARBA00023002"/>
    </source>
</evidence>
<dbReference type="Gene3D" id="3.40.50.720">
    <property type="entry name" value="NAD(P)-binding Rossmann-like Domain"/>
    <property type="match status" value="1"/>
</dbReference>
<sequence>MSTSSPRSSLLRKSLRDCYGPWAVVTGASSGIGQTIASELAREGLNLVLVARGETLGALGDTLKAGHGIAVRVLTADLSDPAQVDAVSADCADLDIGLLVAAAGFGTSGPFLRADSVQECAMLDLNCRALMLQAHHFGRRFAARGRGGIVLMASLVGFQGTLLAAHYAATKAYVQTLAEGLRVELAGSGVDVLASAPGPVRTGFAARADMRMGAALSPQTVARATLAALGRRTTVLPGALTKLLAYSLAPLPRPLRARIMGRVMAGMTKHQHEQNTSEARTEAKPA</sequence>
<evidence type="ECO:0000256" key="2">
    <source>
        <dbReference type="ARBA" id="ARBA00006484"/>
    </source>
</evidence>
<reference evidence="5" key="1">
    <citation type="journal article" date="2021" name="Front. Microbiol.">
        <title>Comprehensive Comparative Genomics and Phenotyping of Methylobacterium Species.</title>
        <authorList>
            <person name="Alessa O."/>
            <person name="Ogura Y."/>
            <person name="Fujitani Y."/>
            <person name="Takami H."/>
            <person name="Hayashi T."/>
            <person name="Sahin N."/>
            <person name="Tani A."/>
        </authorList>
    </citation>
    <scope>NUCLEOTIDE SEQUENCE</scope>
    <source>
        <strain evidence="5">DSM 19015</strain>
    </source>
</reference>
<dbReference type="Pfam" id="PF00106">
    <property type="entry name" value="adh_short"/>
    <property type="match status" value="1"/>
</dbReference>
<dbReference type="InterPro" id="IPR036291">
    <property type="entry name" value="NAD(P)-bd_dom_sf"/>
</dbReference>
<comment type="similarity">
    <text evidence="2">Belongs to the short-chain dehydrogenases/reductases (SDR) family.</text>
</comment>
<feature type="region of interest" description="Disordered" evidence="4">
    <location>
        <begin position="267"/>
        <end position="286"/>
    </location>
</feature>